<feature type="non-terminal residue" evidence="1">
    <location>
        <position position="256"/>
    </location>
</feature>
<evidence type="ECO:0000313" key="2">
    <source>
        <dbReference type="Proteomes" id="UP000030108"/>
    </source>
</evidence>
<comment type="caution">
    <text evidence="1">The sequence shown here is derived from an EMBL/GenBank/DDBJ whole genome shotgun (WGS) entry which is preliminary data.</text>
</comment>
<proteinExistence type="predicted"/>
<protein>
    <submittedName>
        <fullName evidence="1">Uncharacterized protein</fullName>
    </submittedName>
</protein>
<organism evidence="1 2">
    <name type="scientific">Rhizoctonia solani AG-3 Rhs1AP</name>
    <dbReference type="NCBI Taxonomy" id="1086054"/>
    <lineage>
        <taxon>Eukaryota</taxon>
        <taxon>Fungi</taxon>
        <taxon>Dikarya</taxon>
        <taxon>Basidiomycota</taxon>
        <taxon>Agaricomycotina</taxon>
        <taxon>Agaricomycetes</taxon>
        <taxon>Cantharellales</taxon>
        <taxon>Ceratobasidiaceae</taxon>
        <taxon>Rhizoctonia</taxon>
    </lineage>
</organism>
<dbReference type="OrthoDB" id="5424209at2759"/>
<gene>
    <name evidence="1" type="ORF">RSOL_309370</name>
</gene>
<sequence length="256" mass="28047">MSAVGENTHFVWSPASNSPQVPSRDERELYYYGIPSKPVLIARSSNDLWKLPTGPKAYLVPKECSPVGMHRLCEVWENHIIPAMQAYLLEEGVQYTSLDPVRVGTVSECSPPVIIWVGVIPDSLSAEQDIKVATHCRFILTDHTIDDVHVEIRESQVTHSAKMYESANIYASSSIVQVVQSFVENVIGLEAYIAAGKLITYTCPRVPNRVPQQTSPGTQFAPKHPVLHVGIKVGLWVGACGDAKVAAEEQGGTDAR</sequence>
<evidence type="ECO:0000313" key="1">
    <source>
        <dbReference type="EMBL" id="EUC59342.1"/>
    </source>
</evidence>
<name>A0A0A1UJW5_9AGAM</name>
<accession>A0A0A1UJW5</accession>
<dbReference type="AlphaFoldDB" id="A0A0A1UJW5"/>
<dbReference type="EMBL" id="JATN01000321">
    <property type="protein sequence ID" value="EUC59342.1"/>
    <property type="molecule type" value="Genomic_DNA"/>
</dbReference>
<reference evidence="2" key="1">
    <citation type="journal article" date="2014" name="Genome Announc.">
        <title>Draft genome sequence of the plant-pathogenic soil fungus Rhizoctonia solani anastomosis group 3 strain Rhs1AP.</title>
        <authorList>
            <person name="Cubeta M.A."/>
            <person name="Thomas E."/>
            <person name="Dean R.A."/>
            <person name="Jabaji S."/>
            <person name="Neate S.M."/>
            <person name="Tavantzis S."/>
            <person name="Toda T."/>
            <person name="Vilgalys R."/>
            <person name="Bharathan N."/>
            <person name="Fedorova-Abrams N."/>
            <person name="Pakala S.B."/>
            <person name="Pakala S.M."/>
            <person name="Zafar N."/>
            <person name="Joardar V."/>
            <person name="Losada L."/>
            <person name="Nierman W.C."/>
        </authorList>
    </citation>
    <scope>NUCLEOTIDE SEQUENCE [LARGE SCALE GENOMIC DNA]</scope>
    <source>
        <strain evidence="2">AG-3</strain>
    </source>
</reference>
<dbReference type="Proteomes" id="UP000030108">
    <property type="component" value="Unassembled WGS sequence"/>
</dbReference>